<keyword evidence="3" id="KW-1185">Reference proteome</keyword>
<keyword evidence="2" id="KW-0614">Plasmid</keyword>
<geneLocation type="plasmid" evidence="2 3">
    <name>p3</name>
</geneLocation>
<dbReference type="Proteomes" id="UP000516404">
    <property type="component" value="Plasmid p3"/>
</dbReference>
<sequence>MTQSNLPKIWTVEIEDDQKFRAFYRSLKPIEQATLMAGLQEVLPRLGMNICSTEWGKALGGSLYEFRIRRSLDAIYREFVSEEAAHSTPNHLRGREVSLRVFCTFEGNKIALVLDGYDKQKNPNAKTQNRMITKARTSLASHKAEQKQQLRQKKSDGSASVSASKRQRKKRR</sequence>
<reference evidence="2 3" key="1">
    <citation type="submission" date="2020-09" db="EMBL/GenBank/DDBJ databases">
        <title>Investigation of environmental microbes.</title>
        <authorList>
            <person name="Ou Y."/>
            <person name="Kang Q."/>
        </authorList>
    </citation>
    <scope>NUCLEOTIDE SEQUENCE [LARGE SCALE GENOMIC DNA]</scope>
    <source>
        <strain evidence="2 3">KJZ-14</strain>
        <plasmid evidence="2 3">p3</plasmid>
    </source>
</reference>
<organism evidence="2 3">
    <name type="scientific">Rothia terrae</name>
    <dbReference type="NCBI Taxonomy" id="396015"/>
    <lineage>
        <taxon>Bacteria</taxon>
        <taxon>Bacillati</taxon>
        <taxon>Actinomycetota</taxon>
        <taxon>Actinomycetes</taxon>
        <taxon>Micrococcales</taxon>
        <taxon>Micrococcaceae</taxon>
        <taxon>Rothia</taxon>
    </lineage>
</organism>
<feature type="compositionally biased region" description="Polar residues" evidence="1">
    <location>
        <begin position="122"/>
        <end position="140"/>
    </location>
</feature>
<dbReference type="RefSeq" id="WP_193836807.1">
    <property type="nucleotide sequence ID" value="NZ_CP062962.1"/>
</dbReference>
<protein>
    <recommendedName>
        <fullName evidence="4">Type II toxin-antitoxin system RelE/ParE family toxin</fullName>
    </recommendedName>
</protein>
<dbReference type="EMBL" id="CP062962">
    <property type="protein sequence ID" value="QOW64791.1"/>
    <property type="molecule type" value="Genomic_DNA"/>
</dbReference>
<proteinExistence type="predicted"/>
<dbReference type="GeneID" id="96624945"/>
<dbReference type="KEGG" id="rter:IDM49_11945"/>
<name>A0A7S7B0W2_9MICC</name>
<dbReference type="AlphaFoldDB" id="A0A7S7B0W2"/>
<evidence type="ECO:0008006" key="4">
    <source>
        <dbReference type="Google" id="ProtNLM"/>
    </source>
</evidence>
<accession>A0A7S7B0W2</accession>
<gene>
    <name evidence="2" type="ORF">IDM49_11945</name>
</gene>
<feature type="region of interest" description="Disordered" evidence="1">
    <location>
        <begin position="122"/>
        <end position="172"/>
    </location>
</feature>
<evidence type="ECO:0000313" key="3">
    <source>
        <dbReference type="Proteomes" id="UP000516404"/>
    </source>
</evidence>
<feature type="compositionally biased region" description="Basic and acidic residues" evidence="1">
    <location>
        <begin position="142"/>
        <end position="156"/>
    </location>
</feature>
<evidence type="ECO:0000256" key="1">
    <source>
        <dbReference type="SAM" id="MobiDB-lite"/>
    </source>
</evidence>
<evidence type="ECO:0000313" key="2">
    <source>
        <dbReference type="EMBL" id="QOW64791.1"/>
    </source>
</evidence>